<accession>A0A1Y1VVU9</accession>
<dbReference type="RefSeq" id="XP_040739623.1">
    <property type="nucleotide sequence ID" value="XM_040888854.1"/>
</dbReference>
<dbReference type="Pfam" id="PF01596">
    <property type="entry name" value="Methyltransf_3"/>
    <property type="match status" value="1"/>
</dbReference>
<evidence type="ECO:0000313" key="5">
    <source>
        <dbReference type="EMBL" id="ORX65418.1"/>
    </source>
</evidence>
<dbReference type="Gene3D" id="3.40.50.150">
    <property type="entry name" value="Vaccinia Virus protein VP39"/>
    <property type="match status" value="1"/>
</dbReference>
<evidence type="ECO:0000313" key="6">
    <source>
        <dbReference type="Proteomes" id="UP000193922"/>
    </source>
</evidence>
<evidence type="ECO:0000256" key="1">
    <source>
        <dbReference type="ARBA" id="ARBA00022603"/>
    </source>
</evidence>
<evidence type="ECO:0000256" key="2">
    <source>
        <dbReference type="ARBA" id="ARBA00022679"/>
    </source>
</evidence>
<dbReference type="AlphaFoldDB" id="A0A1Y1VVU9"/>
<sequence>MMSRLWQPKSLIRALHSSCTRHTLHPFLETASSGSVAHAITYSQQISEQEPEPFRLVREQAISFDAHEARKMISPLQGSFMAQMVRAARAENVLELGCYLGYSALWLAHGLGNDKGHVWTCERDMRVADHAAKHVAQAGLLQRISVVPEPADKVLRDWDLADRRLLDFIFIDANKSGYRGYYDLIMDRGLLSQGGLIVVDNVLFHGQVPQVALGKQMADEGKGLRIAKKLLDFNQHVAQDSRTVQTLLPVFDGLLLVRRA</sequence>
<reference evidence="5 6" key="1">
    <citation type="submission" date="2016-07" db="EMBL/GenBank/DDBJ databases">
        <title>Pervasive Adenine N6-methylation of Active Genes in Fungi.</title>
        <authorList>
            <consortium name="DOE Joint Genome Institute"/>
            <person name="Mondo S.J."/>
            <person name="Dannebaum R.O."/>
            <person name="Kuo R.C."/>
            <person name="Labutti K."/>
            <person name="Haridas S."/>
            <person name="Kuo A."/>
            <person name="Salamov A."/>
            <person name="Ahrendt S.R."/>
            <person name="Lipzen A."/>
            <person name="Sullivan W."/>
            <person name="Andreopoulos W.B."/>
            <person name="Clum A."/>
            <person name="Lindquist E."/>
            <person name="Daum C."/>
            <person name="Ramamoorthy G.K."/>
            <person name="Gryganskyi A."/>
            <person name="Culley D."/>
            <person name="Magnuson J.K."/>
            <person name="James T.Y."/>
            <person name="O'Malley M.A."/>
            <person name="Stajich J.E."/>
            <person name="Spatafora J.W."/>
            <person name="Visel A."/>
            <person name="Grigoriev I.V."/>
        </authorList>
    </citation>
    <scope>NUCLEOTIDE SEQUENCE [LARGE SCALE GENOMIC DNA]</scope>
    <source>
        <strain evidence="5 6">ATCC 12442</strain>
    </source>
</reference>
<dbReference type="PANTHER" id="PTHR10509">
    <property type="entry name" value="O-METHYLTRANSFERASE-RELATED"/>
    <property type="match status" value="1"/>
</dbReference>
<organism evidence="5 6">
    <name type="scientific">Linderina pennispora</name>
    <dbReference type="NCBI Taxonomy" id="61395"/>
    <lineage>
        <taxon>Eukaryota</taxon>
        <taxon>Fungi</taxon>
        <taxon>Fungi incertae sedis</taxon>
        <taxon>Zoopagomycota</taxon>
        <taxon>Kickxellomycotina</taxon>
        <taxon>Kickxellomycetes</taxon>
        <taxon>Kickxellales</taxon>
        <taxon>Kickxellaceae</taxon>
        <taxon>Linderina</taxon>
    </lineage>
</organism>
<dbReference type="InterPro" id="IPR050362">
    <property type="entry name" value="Cation-dep_OMT"/>
</dbReference>
<dbReference type="GO" id="GO:0008171">
    <property type="term" value="F:O-methyltransferase activity"/>
    <property type="evidence" value="ECO:0007669"/>
    <property type="project" value="InterPro"/>
</dbReference>
<keyword evidence="3" id="KW-0949">S-adenosyl-L-methionine</keyword>
<dbReference type="PROSITE" id="PS51682">
    <property type="entry name" value="SAM_OMT_I"/>
    <property type="match status" value="1"/>
</dbReference>
<comment type="similarity">
    <text evidence="4">Belongs to the class I-like SAM-binding methyltransferase superfamily. Cation-dependent O-methyltransferase family.</text>
</comment>
<evidence type="ECO:0000256" key="4">
    <source>
        <dbReference type="ARBA" id="ARBA00023453"/>
    </source>
</evidence>
<name>A0A1Y1VVU9_9FUNG</name>
<proteinExistence type="inferred from homology"/>
<gene>
    <name evidence="5" type="ORF">DL89DRAFT_270957</name>
</gene>
<dbReference type="Proteomes" id="UP000193922">
    <property type="component" value="Unassembled WGS sequence"/>
</dbReference>
<keyword evidence="1 5" id="KW-0489">Methyltransferase</keyword>
<protein>
    <submittedName>
        <fullName evidence="5">S-adenosyl-L-methionine-dependent methyltransferase</fullName>
    </submittedName>
</protein>
<dbReference type="InterPro" id="IPR002935">
    <property type="entry name" value="SAM_O-MeTrfase"/>
</dbReference>
<dbReference type="InterPro" id="IPR029063">
    <property type="entry name" value="SAM-dependent_MTases_sf"/>
</dbReference>
<dbReference type="OrthoDB" id="10251242at2759"/>
<dbReference type="CDD" id="cd02440">
    <property type="entry name" value="AdoMet_MTases"/>
    <property type="match status" value="1"/>
</dbReference>
<dbReference type="STRING" id="61395.A0A1Y1VVU9"/>
<keyword evidence="2 5" id="KW-0808">Transferase</keyword>
<dbReference type="GO" id="GO:0032259">
    <property type="term" value="P:methylation"/>
    <property type="evidence" value="ECO:0007669"/>
    <property type="project" value="UniProtKB-KW"/>
</dbReference>
<dbReference type="GO" id="GO:0008757">
    <property type="term" value="F:S-adenosylmethionine-dependent methyltransferase activity"/>
    <property type="evidence" value="ECO:0007669"/>
    <property type="project" value="TreeGrafter"/>
</dbReference>
<keyword evidence="6" id="KW-1185">Reference proteome</keyword>
<evidence type="ECO:0000256" key="3">
    <source>
        <dbReference type="ARBA" id="ARBA00022691"/>
    </source>
</evidence>
<dbReference type="EMBL" id="MCFD01000030">
    <property type="protein sequence ID" value="ORX65418.1"/>
    <property type="molecule type" value="Genomic_DNA"/>
</dbReference>
<dbReference type="PANTHER" id="PTHR10509:SF14">
    <property type="entry name" value="CAFFEOYL-COA O-METHYLTRANSFERASE 3-RELATED"/>
    <property type="match status" value="1"/>
</dbReference>
<comment type="caution">
    <text evidence="5">The sequence shown here is derived from an EMBL/GenBank/DDBJ whole genome shotgun (WGS) entry which is preliminary data.</text>
</comment>
<dbReference type="SUPFAM" id="SSF53335">
    <property type="entry name" value="S-adenosyl-L-methionine-dependent methyltransferases"/>
    <property type="match status" value="1"/>
</dbReference>
<dbReference type="GeneID" id="63805502"/>